<sequence length="134" mass="14062">MLSWLPFASCYTACHGSELILLCSHSLIRGGRGSGGNGSSRPSAFTCPFLGPGRRVTTGLSLKLLLLACLPGSEHVTKESLPESGECSPILLCFHGVAMKEGFGFLRSPPGSHPPVLAKGASNNESVRWKVKGP</sequence>
<dbReference type="EMBL" id="JACASE010000001">
    <property type="protein sequence ID" value="KAF6506091.1"/>
    <property type="molecule type" value="Genomic_DNA"/>
</dbReference>
<evidence type="ECO:0000313" key="2">
    <source>
        <dbReference type="EMBL" id="KAF6506091.1"/>
    </source>
</evidence>
<evidence type="ECO:0000256" key="1">
    <source>
        <dbReference type="SAM" id="MobiDB-lite"/>
    </source>
</evidence>
<name>A0A7J8KBC9_ROUAE</name>
<accession>A0A7J8KBC9</accession>
<protein>
    <submittedName>
        <fullName evidence="2">Uncharacterized protein</fullName>
    </submittedName>
</protein>
<reference evidence="2 3" key="1">
    <citation type="journal article" date="2020" name="Nature">
        <title>Six reference-quality genomes reveal evolution of bat adaptations.</title>
        <authorList>
            <person name="Jebb D."/>
            <person name="Huang Z."/>
            <person name="Pippel M."/>
            <person name="Hughes G.M."/>
            <person name="Lavrichenko K."/>
            <person name="Devanna P."/>
            <person name="Winkler S."/>
            <person name="Jermiin L.S."/>
            <person name="Skirmuntt E.C."/>
            <person name="Katzourakis A."/>
            <person name="Burkitt-Gray L."/>
            <person name="Ray D.A."/>
            <person name="Sullivan K.A.M."/>
            <person name="Roscito J.G."/>
            <person name="Kirilenko B.M."/>
            <person name="Davalos L.M."/>
            <person name="Corthals A.P."/>
            <person name="Power M.L."/>
            <person name="Jones G."/>
            <person name="Ransome R.D."/>
            <person name="Dechmann D.K.N."/>
            <person name="Locatelli A.G."/>
            <person name="Puechmaille S.J."/>
            <person name="Fedrigo O."/>
            <person name="Jarvis E.D."/>
            <person name="Hiller M."/>
            <person name="Vernes S.C."/>
            <person name="Myers E.W."/>
            <person name="Teeling E.C."/>
        </authorList>
    </citation>
    <scope>NUCLEOTIDE SEQUENCE [LARGE SCALE GENOMIC DNA]</scope>
    <source>
        <strain evidence="2">MRouAeg1</strain>
        <tissue evidence="2">Muscle</tissue>
    </source>
</reference>
<dbReference type="Proteomes" id="UP000593571">
    <property type="component" value="Unassembled WGS sequence"/>
</dbReference>
<comment type="caution">
    <text evidence="2">The sequence shown here is derived from an EMBL/GenBank/DDBJ whole genome shotgun (WGS) entry which is preliminary data.</text>
</comment>
<proteinExistence type="predicted"/>
<evidence type="ECO:0000313" key="3">
    <source>
        <dbReference type="Proteomes" id="UP000593571"/>
    </source>
</evidence>
<feature type="region of interest" description="Disordered" evidence="1">
    <location>
        <begin position="111"/>
        <end position="134"/>
    </location>
</feature>
<gene>
    <name evidence="2" type="ORF">HJG63_007928</name>
</gene>
<organism evidence="2 3">
    <name type="scientific">Rousettus aegyptiacus</name>
    <name type="common">Egyptian fruit bat</name>
    <name type="synonym">Pteropus aegyptiacus</name>
    <dbReference type="NCBI Taxonomy" id="9407"/>
    <lineage>
        <taxon>Eukaryota</taxon>
        <taxon>Metazoa</taxon>
        <taxon>Chordata</taxon>
        <taxon>Craniata</taxon>
        <taxon>Vertebrata</taxon>
        <taxon>Euteleostomi</taxon>
        <taxon>Mammalia</taxon>
        <taxon>Eutheria</taxon>
        <taxon>Laurasiatheria</taxon>
        <taxon>Chiroptera</taxon>
        <taxon>Yinpterochiroptera</taxon>
        <taxon>Pteropodoidea</taxon>
        <taxon>Pteropodidae</taxon>
        <taxon>Rousettinae</taxon>
        <taxon>Rousettus</taxon>
    </lineage>
</organism>
<dbReference type="AlphaFoldDB" id="A0A7J8KBC9"/>
<keyword evidence="3" id="KW-1185">Reference proteome</keyword>